<name>A0A4Z2H186_9TELE</name>
<evidence type="ECO:0000313" key="3">
    <source>
        <dbReference type="Proteomes" id="UP000314294"/>
    </source>
</evidence>
<dbReference type="AlphaFoldDB" id="A0A4Z2H186"/>
<sequence>MCDGRADGRSDKAGGVLDGQTGGRAPAPMAHDALSQSLVGNAMPPSFPLPSIPMLHPPDCTPLLFVSRPPLPHLSVHSSQQLNTGRRMEDGDCARLVEIKATR</sequence>
<evidence type="ECO:0000313" key="2">
    <source>
        <dbReference type="EMBL" id="TNN59341.1"/>
    </source>
</evidence>
<protein>
    <submittedName>
        <fullName evidence="2">Uncharacterized protein</fullName>
    </submittedName>
</protein>
<reference evidence="2 3" key="1">
    <citation type="submission" date="2019-03" db="EMBL/GenBank/DDBJ databases">
        <title>First draft genome of Liparis tanakae, snailfish: a comprehensive survey of snailfish specific genes.</title>
        <authorList>
            <person name="Kim W."/>
            <person name="Song I."/>
            <person name="Jeong J.-H."/>
            <person name="Kim D."/>
            <person name="Kim S."/>
            <person name="Ryu S."/>
            <person name="Song J.Y."/>
            <person name="Lee S.K."/>
        </authorList>
    </citation>
    <scope>NUCLEOTIDE SEQUENCE [LARGE SCALE GENOMIC DNA]</scope>
    <source>
        <tissue evidence="2">Muscle</tissue>
    </source>
</reference>
<proteinExistence type="predicted"/>
<accession>A0A4Z2H186</accession>
<evidence type="ECO:0000256" key="1">
    <source>
        <dbReference type="SAM" id="MobiDB-lite"/>
    </source>
</evidence>
<dbReference type="EMBL" id="SRLO01000358">
    <property type="protein sequence ID" value="TNN59341.1"/>
    <property type="molecule type" value="Genomic_DNA"/>
</dbReference>
<feature type="region of interest" description="Disordered" evidence="1">
    <location>
        <begin position="1"/>
        <end position="31"/>
    </location>
</feature>
<comment type="caution">
    <text evidence="2">The sequence shown here is derived from an EMBL/GenBank/DDBJ whole genome shotgun (WGS) entry which is preliminary data.</text>
</comment>
<keyword evidence="3" id="KW-1185">Reference proteome</keyword>
<dbReference type="Proteomes" id="UP000314294">
    <property type="component" value="Unassembled WGS sequence"/>
</dbReference>
<organism evidence="2 3">
    <name type="scientific">Liparis tanakae</name>
    <name type="common">Tanaka's snailfish</name>
    <dbReference type="NCBI Taxonomy" id="230148"/>
    <lineage>
        <taxon>Eukaryota</taxon>
        <taxon>Metazoa</taxon>
        <taxon>Chordata</taxon>
        <taxon>Craniata</taxon>
        <taxon>Vertebrata</taxon>
        <taxon>Euteleostomi</taxon>
        <taxon>Actinopterygii</taxon>
        <taxon>Neopterygii</taxon>
        <taxon>Teleostei</taxon>
        <taxon>Neoteleostei</taxon>
        <taxon>Acanthomorphata</taxon>
        <taxon>Eupercaria</taxon>
        <taxon>Perciformes</taxon>
        <taxon>Cottioidei</taxon>
        <taxon>Cottales</taxon>
        <taxon>Liparidae</taxon>
        <taxon>Liparis</taxon>
    </lineage>
</organism>
<feature type="compositionally biased region" description="Basic and acidic residues" evidence="1">
    <location>
        <begin position="1"/>
        <end position="12"/>
    </location>
</feature>
<gene>
    <name evidence="2" type="ORF">EYF80_030444</name>
</gene>